<dbReference type="GO" id="GO:1990961">
    <property type="term" value="P:xenobiotic detoxification by transmembrane export across the plasma membrane"/>
    <property type="evidence" value="ECO:0007669"/>
    <property type="project" value="UniProtKB-ARBA"/>
</dbReference>
<comment type="caution">
    <text evidence="14">The sequence shown here is derived from an EMBL/GenBank/DDBJ whole genome shotgun (WGS) entry which is preliminary data.</text>
</comment>
<feature type="domain" description="Multidrug export protein EmrA/FarA alpha-helical hairpin" evidence="12">
    <location>
        <begin position="92"/>
        <end position="211"/>
    </location>
</feature>
<dbReference type="GO" id="GO:0015721">
    <property type="term" value="P:bile acid and bile salt transport"/>
    <property type="evidence" value="ECO:0007669"/>
    <property type="project" value="UniProtKB-ARBA"/>
</dbReference>
<gene>
    <name evidence="14" type="ORF">EC844_10467</name>
</gene>
<evidence type="ECO:0000259" key="12">
    <source>
        <dbReference type="Pfam" id="PF25885"/>
    </source>
</evidence>
<evidence type="ECO:0000256" key="10">
    <source>
        <dbReference type="SAM" id="MobiDB-lite"/>
    </source>
</evidence>
<evidence type="ECO:0000256" key="4">
    <source>
        <dbReference type="ARBA" id="ARBA00022475"/>
    </source>
</evidence>
<dbReference type="Gene3D" id="2.40.30.170">
    <property type="match status" value="1"/>
</dbReference>
<dbReference type="AlphaFoldDB" id="A0A4R1XZP3"/>
<dbReference type="SUPFAM" id="SSF111369">
    <property type="entry name" value="HlyD-like secretion proteins"/>
    <property type="match status" value="1"/>
</dbReference>
<feature type="coiled-coil region" evidence="9">
    <location>
        <begin position="97"/>
        <end position="124"/>
    </location>
</feature>
<organism evidence="14 15">
    <name type="scientific">Acinetobacter calcoaceticus</name>
    <dbReference type="NCBI Taxonomy" id="471"/>
    <lineage>
        <taxon>Bacteria</taxon>
        <taxon>Pseudomonadati</taxon>
        <taxon>Pseudomonadota</taxon>
        <taxon>Gammaproteobacteria</taxon>
        <taxon>Moraxellales</taxon>
        <taxon>Moraxellaceae</taxon>
        <taxon>Acinetobacter</taxon>
        <taxon>Acinetobacter calcoaceticus/baumannii complex</taxon>
    </lineage>
</organism>
<keyword evidence="8 11" id="KW-0472">Membrane</keyword>
<dbReference type="FunFam" id="2.40.30.170:FF:000003">
    <property type="entry name" value="Multidrug resistance protein A"/>
    <property type="match status" value="1"/>
</dbReference>
<dbReference type="Pfam" id="PF25885">
    <property type="entry name" value="HH_EMRA"/>
    <property type="match status" value="1"/>
</dbReference>
<dbReference type="PANTHER" id="PTHR30386:SF19">
    <property type="entry name" value="MULTIDRUG EXPORT PROTEIN EMRA-RELATED"/>
    <property type="match status" value="1"/>
</dbReference>
<keyword evidence="5" id="KW-0997">Cell inner membrane</keyword>
<evidence type="ECO:0000256" key="3">
    <source>
        <dbReference type="ARBA" id="ARBA00022448"/>
    </source>
</evidence>
<sequence length="399" mass="43008">MTDIEKADVGTPQTARKNRLMIATSMMMVVGAGIGGYYFFSDQNVQVTDNAYVNGHVVDISPQISGAISLIKVDNTDRVEAGALLVDIDQSDVQIELAAARAELMRTRRNIEALFTQQKQAESKINAERVQLSTAIADLNARKGLADQDLITKEELRHAADAVKIAEAKVDTAVAAQREVMAHIQGADIENHPEVLLAKERVEKALLNLKRSSIMAPVSGMVAQRTVQLGEHVQVGQKLMSIIPLDQMWIDANFKETQLNGICPGQAAEITVDSYGRKVKYNGQVQDIMVGSGSAFSVLPAQNATGNWIKVVQRVPVRIKLDAKQLAQYPLRIGLSAEVKISTARCAPAPIAKTAPTQSAPIQPDQATASTAVSQDQKPTTPVSAVVVTQTDGQTIERG</sequence>
<evidence type="ECO:0000256" key="6">
    <source>
        <dbReference type="ARBA" id="ARBA00022692"/>
    </source>
</evidence>
<feature type="transmembrane region" description="Helical" evidence="11">
    <location>
        <begin position="20"/>
        <end position="40"/>
    </location>
</feature>
<dbReference type="Pfam" id="PF25963">
    <property type="entry name" value="Beta-barrel_AAEA"/>
    <property type="match status" value="1"/>
</dbReference>
<evidence type="ECO:0000313" key="15">
    <source>
        <dbReference type="Proteomes" id="UP000294963"/>
    </source>
</evidence>
<keyword evidence="4" id="KW-1003">Cell membrane</keyword>
<dbReference type="PANTHER" id="PTHR30386">
    <property type="entry name" value="MEMBRANE FUSION SUBUNIT OF EMRAB-TOLC MULTIDRUG EFFLUX PUMP"/>
    <property type="match status" value="1"/>
</dbReference>
<dbReference type="GO" id="GO:0046677">
    <property type="term" value="P:response to antibiotic"/>
    <property type="evidence" value="ECO:0007669"/>
    <property type="project" value="UniProtKB-ARBA"/>
</dbReference>
<dbReference type="Gene3D" id="2.40.50.100">
    <property type="match status" value="1"/>
</dbReference>
<keyword evidence="15" id="KW-1185">Reference proteome</keyword>
<feature type="region of interest" description="Disordered" evidence="10">
    <location>
        <begin position="354"/>
        <end position="399"/>
    </location>
</feature>
<keyword evidence="3" id="KW-0813">Transport</keyword>
<accession>A0A4R1XZP3</accession>
<dbReference type="Proteomes" id="UP000294963">
    <property type="component" value="Unassembled WGS sequence"/>
</dbReference>
<feature type="compositionally biased region" description="Polar residues" evidence="10">
    <location>
        <begin position="355"/>
        <end position="399"/>
    </location>
</feature>
<feature type="domain" description="p-hydroxybenzoic acid efflux pump subunit AaeA-like beta-barrel" evidence="13">
    <location>
        <begin position="249"/>
        <end position="341"/>
    </location>
</feature>
<dbReference type="InterPro" id="IPR058634">
    <property type="entry name" value="AaeA-lik-b-barrel"/>
</dbReference>
<evidence type="ECO:0000259" key="13">
    <source>
        <dbReference type="Pfam" id="PF25963"/>
    </source>
</evidence>
<proteinExistence type="inferred from homology"/>
<evidence type="ECO:0000256" key="1">
    <source>
        <dbReference type="ARBA" id="ARBA00004383"/>
    </source>
</evidence>
<name>A0A4R1XZP3_ACICA</name>
<evidence type="ECO:0000313" key="14">
    <source>
        <dbReference type="EMBL" id="TCM68691.1"/>
    </source>
</evidence>
<dbReference type="OrthoDB" id="9811754at2"/>
<evidence type="ECO:0000256" key="2">
    <source>
        <dbReference type="ARBA" id="ARBA00009477"/>
    </source>
</evidence>
<keyword evidence="9" id="KW-0175">Coiled coil</keyword>
<comment type="similarity">
    <text evidence="2">Belongs to the membrane fusion protein (MFP) (TC 8.A.1) family.</text>
</comment>
<evidence type="ECO:0000256" key="7">
    <source>
        <dbReference type="ARBA" id="ARBA00022989"/>
    </source>
</evidence>
<evidence type="ECO:0000256" key="5">
    <source>
        <dbReference type="ARBA" id="ARBA00022519"/>
    </source>
</evidence>
<dbReference type="InterPro" id="IPR058633">
    <property type="entry name" value="EmrA/FarA_HH"/>
</dbReference>
<comment type="subcellular location">
    <subcellularLocation>
        <location evidence="1">Cell inner membrane</location>
        <topology evidence="1">Single-pass membrane protein</topology>
        <orientation evidence="1">Periplasmic side</orientation>
    </subcellularLocation>
</comment>
<dbReference type="GO" id="GO:0005886">
    <property type="term" value="C:plasma membrane"/>
    <property type="evidence" value="ECO:0007669"/>
    <property type="project" value="UniProtKB-SubCell"/>
</dbReference>
<keyword evidence="6 11" id="KW-0812">Transmembrane</keyword>
<evidence type="ECO:0000256" key="11">
    <source>
        <dbReference type="SAM" id="Phobius"/>
    </source>
</evidence>
<dbReference type="InterPro" id="IPR050739">
    <property type="entry name" value="MFP"/>
</dbReference>
<keyword evidence="7 11" id="KW-1133">Transmembrane helix</keyword>
<dbReference type="EMBL" id="SLVJ01000004">
    <property type="protein sequence ID" value="TCM68691.1"/>
    <property type="molecule type" value="Genomic_DNA"/>
</dbReference>
<reference evidence="14 15" key="1">
    <citation type="submission" date="2019-03" db="EMBL/GenBank/DDBJ databases">
        <title>Genomic analyses of the natural microbiome of Caenorhabditis elegans.</title>
        <authorList>
            <person name="Samuel B."/>
        </authorList>
    </citation>
    <scope>NUCLEOTIDE SEQUENCE [LARGE SCALE GENOMIC DNA]</scope>
    <source>
        <strain evidence="14 15">JUb89</strain>
    </source>
</reference>
<protein>
    <submittedName>
        <fullName evidence="14">Membrane fusion protein (Multidrug efflux system)</fullName>
    </submittedName>
</protein>
<evidence type="ECO:0000256" key="9">
    <source>
        <dbReference type="SAM" id="Coils"/>
    </source>
</evidence>
<evidence type="ECO:0000256" key="8">
    <source>
        <dbReference type="ARBA" id="ARBA00023136"/>
    </source>
</evidence>